<keyword evidence="2" id="KW-0489">Methyltransferase</keyword>
<dbReference type="InterPro" id="IPR039793">
    <property type="entry name" value="UROS/Hem4"/>
</dbReference>
<dbReference type="GO" id="GO:0006780">
    <property type="term" value="P:uroporphyrinogen III biosynthetic process"/>
    <property type="evidence" value="ECO:0007669"/>
    <property type="project" value="InterPro"/>
</dbReference>
<dbReference type="Gene3D" id="3.40.50.10090">
    <property type="match status" value="2"/>
</dbReference>
<evidence type="ECO:0000259" key="1">
    <source>
        <dbReference type="Pfam" id="PF02602"/>
    </source>
</evidence>
<reference evidence="2" key="1">
    <citation type="journal article" date="2014" name="Int. J. Syst. Evol. Microbiol.">
        <title>Complete genome sequence of Corynebacterium casei LMG S-19264T (=DSM 44701T), isolated from a smear-ripened cheese.</title>
        <authorList>
            <consortium name="US DOE Joint Genome Institute (JGI-PGF)"/>
            <person name="Walter F."/>
            <person name="Albersmeier A."/>
            <person name="Kalinowski J."/>
            <person name="Ruckert C."/>
        </authorList>
    </citation>
    <scope>NUCLEOTIDE SEQUENCE</scope>
    <source>
        <strain evidence="2">CGMCC 1.12924</strain>
    </source>
</reference>
<feature type="domain" description="Tetrapyrrole biosynthesis uroporphyrinogen III synthase" evidence="1">
    <location>
        <begin position="17"/>
        <end position="205"/>
    </location>
</feature>
<sequence length="217" mass="24579">MPTVLSTKKLTESQRSLLLQAGISLVEYNAIAIRPEYFEVKTKIDNAIITSQNTVKALLDKKVQIENCFCVGKKTKELLEGNGYKVKVMTNYGKELAEIIVDKFADESFTFFCGNLRRDEIPELLKKHKVNFTEIEVYQTVLKPKNFERTFDGVLFFSPSAVDSFTKGNNLKNTTAFCIGTTTAAEVGKYTNEINVATKPTIENVIVQIVKYFKKYK</sequence>
<dbReference type="PANTHER" id="PTHR12390">
    <property type="entry name" value="UROPORPHYRINOGEN III SYNTHASE"/>
    <property type="match status" value="1"/>
</dbReference>
<dbReference type="SUPFAM" id="SSF69618">
    <property type="entry name" value="HemD-like"/>
    <property type="match status" value="1"/>
</dbReference>
<dbReference type="GO" id="GO:0032259">
    <property type="term" value="P:methylation"/>
    <property type="evidence" value="ECO:0007669"/>
    <property type="project" value="UniProtKB-KW"/>
</dbReference>
<dbReference type="AlphaFoldDB" id="A0A8J2YAR0"/>
<dbReference type="InterPro" id="IPR003754">
    <property type="entry name" value="4pyrrol_synth_uPrphyn_synth"/>
</dbReference>
<dbReference type="Proteomes" id="UP000652231">
    <property type="component" value="Unassembled WGS sequence"/>
</dbReference>
<protein>
    <submittedName>
        <fullName evidence="2">Uroporphyrinogen III methyltransferase</fullName>
    </submittedName>
</protein>
<reference evidence="2" key="2">
    <citation type="submission" date="2020-09" db="EMBL/GenBank/DDBJ databases">
        <authorList>
            <person name="Sun Q."/>
            <person name="Zhou Y."/>
        </authorList>
    </citation>
    <scope>NUCLEOTIDE SEQUENCE</scope>
    <source>
        <strain evidence="2">CGMCC 1.12924</strain>
    </source>
</reference>
<evidence type="ECO:0000313" key="2">
    <source>
        <dbReference type="EMBL" id="GGD94742.1"/>
    </source>
</evidence>
<dbReference type="GO" id="GO:0005829">
    <property type="term" value="C:cytosol"/>
    <property type="evidence" value="ECO:0007669"/>
    <property type="project" value="TreeGrafter"/>
</dbReference>
<gene>
    <name evidence="2" type="primary">hemD</name>
    <name evidence="2" type="ORF">GCM10011312_18040</name>
</gene>
<keyword evidence="3" id="KW-1185">Reference proteome</keyword>
<dbReference type="CDD" id="cd06578">
    <property type="entry name" value="HemD"/>
    <property type="match status" value="1"/>
</dbReference>
<dbReference type="PANTHER" id="PTHR12390:SF0">
    <property type="entry name" value="UROPORPHYRINOGEN-III SYNTHASE"/>
    <property type="match status" value="1"/>
</dbReference>
<keyword evidence="2" id="KW-0808">Transferase</keyword>
<name>A0A8J2YAR0_9FLAO</name>
<organism evidence="2 3">
    <name type="scientific">Planktosalinus lacus</name>
    <dbReference type="NCBI Taxonomy" id="1526573"/>
    <lineage>
        <taxon>Bacteria</taxon>
        <taxon>Pseudomonadati</taxon>
        <taxon>Bacteroidota</taxon>
        <taxon>Flavobacteriia</taxon>
        <taxon>Flavobacteriales</taxon>
        <taxon>Flavobacteriaceae</taxon>
        <taxon>Planktosalinus</taxon>
    </lineage>
</organism>
<accession>A0A8J2YAR0</accession>
<proteinExistence type="predicted"/>
<dbReference type="GO" id="GO:0004852">
    <property type="term" value="F:uroporphyrinogen-III synthase activity"/>
    <property type="evidence" value="ECO:0007669"/>
    <property type="project" value="InterPro"/>
</dbReference>
<evidence type="ECO:0000313" key="3">
    <source>
        <dbReference type="Proteomes" id="UP000652231"/>
    </source>
</evidence>
<dbReference type="GO" id="GO:0008168">
    <property type="term" value="F:methyltransferase activity"/>
    <property type="evidence" value="ECO:0007669"/>
    <property type="project" value="UniProtKB-KW"/>
</dbReference>
<dbReference type="EMBL" id="BMGK01000007">
    <property type="protein sequence ID" value="GGD94742.1"/>
    <property type="molecule type" value="Genomic_DNA"/>
</dbReference>
<comment type="caution">
    <text evidence="2">The sequence shown here is derived from an EMBL/GenBank/DDBJ whole genome shotgun (WGS) entry which is preliminary data.</text>
</comment>
<dbReference type="RefSeq" id="WP_188441726.1">
    <property type="nucleotide sequence ID" value="NZ_BMGK01000007.1"/>
</dbReference>
<dbReference type="Pfam" id="PF02602">
    <property type="entry name" value="HEM4"/>
    <property type="match status" value="1"/>
</dbReference>
<dbReference type="InterPro" id="IPR036108">
    <property type="entry name" value="4pyrrol_syn_uPrphyn_synt_sf"/>
</dbReference>